<feature type="region of interest" description="Disordered" evidence="9">
    <location>
        <begin position="824"/>
        <end position="864"/>
    </location>
</feature>
<feature type="repeat" description="TPR" evidence="8">
    <location>
        <begin position="266"/>
        <end position="299"/>
    </location>
</feature>
<dbReference type="UniPathway" id="UPA00378"/>
<dbReference type="PROSITE" id="PS50005">
    <property type="entry name" value="TPR"/>
    <property type="match status" value="8"/>
</dbReference>
<dbReference type="Pfam" id="PF13181">
    <property type="entry name" value="TPR_8"/>
    <property type="match status" value="1"/>
</dbReference>
<dbReference type="Pfam" id="PF13424">
    <property type="entry name" value="TPR_12"/>
    <property type="match status" value="1"/>
</dbReference>
<evidence type="ECO:0000256" key="5">
    <source>
        <dbReference type="ARBA" id="ARBA00022679"/>
    </source>
</evidence>
<dbReference type="Gene3D" id="1.25.40.10">
    <property type="entry name" value="Tetratricopeptide repeat domain"/>
    <property type="match status" value="5"/>
</dbReference>
<reference evidence="11 12" key="1">
    <citation type="journal article" date="2009" name="Science">
        <title>Green evolution and dynamic adaptations revealed by genomes of the marine picoeukaryotes Micromonas.</title>
        <authorList>
            <person name="Worden A.Z."/>
            <person name="Lee J.H."/>
            <person name="Mock T."/>
            <person name="Rouze P."/>
            <person name="Simmons M.P."/>
            <person name="Aerts A.L."/>
            <person name="Allen A.E."/>
            <person name="Cuvelier M.L."/>
            <person name="Derelle E."/>
            <person name="Everett M.V."/>
            <person name="Foulon E."/>
            <person name="Grimwood J."/>
            <person name="Gundlach H."/>
            <person name="Henrissat B."/>
            <person name="Napoli C."/>
            <person name="McDonald S.M."/>
            <person name="Parker M.S."/>
            <person name="Rombauts S."/>
            <person name="Salamov A."/>
            <person name="Von Dassow P."/>
            <person name="Badger J.H."/>
            <person name="Coutinho P.M."/>
            <person name="Demir E."/>
            <person name="Dubchak I."/>
            <person name="Gentemann C."/>
            <person name="Eikrem W."/>
            <person name="Gready J.E."/>
            <person name="John U."/>
            <person name="Lanier W."/>
            <person name="Lindquist E.A."/>
            <person name="Lucas S."/>
            <person name="Mayer K.F."/>
            <person name="Moreau H."/>
            <person name="Not F."/>
            <person name="Otillar R."/>
            <person name="Panaud O."/>
            <person name="Pangilinan J."/>
            <person name="Paulsen I."/>
            <person name="Piegu B."/>
            <person name="Poliakov A."/>
            <person name="Robbens S."/>
            <person name="Schmutz J."/>
            <person name="Toulza E."/>
            <person name="Wyss T."/>
            <person name="Zelensky A."/>
            <person name="Zhou K."/>
            <person name="Armbrust E.V."/>
            <person name="Bhattacharya D."/>
            <person name="Goodenough U.W."/>
            <person name="Van de Peer Y."/>
            <person name="Grigoriev I.V."/>
        </authorList>
    </citation>
    <scope>NUCLEOTIDE SEQUENCE [LARGE SCALE GENOMIC DNA]</scope>
    <source>
        <strain evidence="12">RCC299 / NOUM17</strain>
    </source>
</reference>
<feature type="domain" description="O-GlcNAc transferase C-terminal" evidence="10">
    <location>
        <begin position="623"/>
        <end position="800"/>
    </location>
</feature>
<dbReference type="EC" id="2.4.1.255" evidence="3"/>
<feature type="compositionally biased region" description="Basic and acidic residues" evidence="9">
    <location>
        <begin position="824"/>
        <end position="838"/>
    </location>
</feature>
<evidence type="ECO:0000313" key="11">
    <source>
        <dbReference type="EMBL" id="ACO61142.1"/>
    </source>
</evidence>
<dbReference type="InterPro" id="IPR051939">
    <property type="entry name" value="Glycosyltr_41/O-GlcNAc_trsf"/>
</dbReference>
<dbReference type="SMART" id="SM00028">
    <property type="entry name" value="TPR"/>
    <property type="match status" value="11"/>
</dbReference>
<dbReference type="InterPro" id="IPR029489">
    <property type="entry name" value="OGT/SEC/SPY_C"/>
</dbReference>
<evidence type="ECO:0000259" key="10">
    <source>
        <dbReference type="Pfam" id="PF13844"/>
    </source>
</evidence>
<keyword evidence="12" id="KW-1185">Reference proteome</keyword>
<keyword evidence="5 11" id="KW-0808">Transferase</keyword>
<evidence type="ECO:0000256" key="2">
    <source>
        <dbReference type="ARBA" id="ARBA00005386"/>
    </source>
</evidence>
<dbReference type="Pfam" id="PF00515">
    <property type="entry name" value="TPR_1"/>
    <property type="match status" value="2"/>
</dbReference>
<evidence type="ECO:0000256" key="1">
    <source>
        <dbReference type="ARBA" id="ARBA00004922"/>
    </source>
</evidence>
<dbReference type="Pfam" id="PF13414">
    <property type="entry name" value="TPR_11"/>
    <property type="match status" value="1"/>
</dbReference>
<gene>
    <name evidence="11" type="ORF">MICPUN_78825</name>
</gene>
<proteinExistence type="inferred from homology"/>
<feature type="domain" description="O-GlcNAc transferase C-terminal" evidence="10">
    <location>
        <begin position="446"/>
        <end position="602"/>
    </location>
</feature>
<dbReference type="OMA" id="CALTYCG"/>
<feature type="repeat" description="TPR" evidence="8">
    <location>
        <begin position="368"/>
        <end position="401"/>
    </location>
</feature>
<dbReference type="Pfam" id="PF13844">
    <property type="entry name" value="Glyco_transf_41"/>
    <property type="match status" value="2"/>
</dbReference>
<evidence type="ECO:0000256" key="7">
    <source>
        <dbReference type="ARBA" id="ARBA00022803"/>
    </source>
</evidence>
<evidence type="ECO:0000313" key="12">
    <source>
        <dbReference type="Proteomes" id="UP000002009"/>
    </source>
</evidence>
<dbReference type="GO" id="GO:0097363">
    <property type="term" value="F:protein O-acetylglucosaminyltransferase activity"/>
    <property type="evidence" value="ECO:0007669"/>
    <property type="project" value="UniProtKB-EC"/>
</dbReference>
<feature type="repeat" description="TPR" evidence="8">
    <location>
        <begin position="300"/>
        <end position="333"/>
    </location>
</feature>
<evidence type="ECO:0000256" key="9">
    <source>
        <dbReference type="SAM" id="MobiDB-lite"/>
    </source>
</evidence>
<protein>
    <recommendedName>
        <fullName evidence="3">protein O-GlcNAc transferase</fullName>
        <ecNumber evidence="3">2.4.1.255</ecNumber>
    </recommendedName>
</protein>
<dbReference type="STRING" id="296587.C1DZM1"/>
<keyword evidence="4" id="KW-0328">Glycosyltransferase</keyword>
<dbReference type="KEGG" id="mis:MICPUN_78825"/>
<name>C1DZM1_MICCC</name>
<dbReference type="SUPFAM" id="SSF48452">
    <property type="entry name" value="TPR-like"/>
    <property type="match status" value="2"/>
</dbReference>
<dbReference type="GeneID" id="8240612"/>
<dbReference type="PROSITE" id="PS50293">
    <property type="entry name" value="TPR_REGION"/>
    <property type="match status" value="2"/>
</dbReference>
<feature type="repeat" description="TPR" evidence="8">
    <location>
        <begin position="191"/>
        <end position="224"/>
    </location>
</feature>
<dbReference type="Gene3D" id="3.40.50.11380">
    <property type="match status" value="1"/>
</dbReference>
<evidence type="ECO:0000256" key="4">
    <source>
        <dbReference type="ARBA" id="ARBA00022676"/>
    </source>
</evidence>
<comment type="similarity">
    <text evidence="2">Belongs to the glycosyltransferase 41 family. O-GlcNAc transferase subfamily.</text>
</comment>
<dbReference type="Proteomes" id="UP000002009">
    <property type="component" value="Chromosome 2"/>
</dbReference>
<keyword evidence="7 8" id="KW-0802">TPR repeat</keyword>
<dbReference type="InterPro" id="IPR011990">
    <property type="entry name" value="TPR-like_helical_dom_sf"/>
</dbReference>
<comment type="pathway">
    <text evidence="1">Protein modification; protein glycosylation.</text>
</comment>
<dbReference type="PANTHER" id="PTHR44835:SF1">
    <property type="entry name" value="PROTEIN O-GLCNAC TRANSFERASE"/>
    <property type="match status" value="1"/>
</dbReference>
<dbReference type="InParanoid" id="C1DZM1"/>
<feature type="repeat" description="TPR" evidence="8">
    <location>
        <begin position="157"/>
        <end position="190"/>
    </location>
</feature>
<feature type="repeat" description="TPR" evidence="8">
    <location>
        <begin position="334"/>
        <end position="367"/>
    </location>
</feature>
<dbReference type="AlphaFoldDB" id="C1DZM1"/>
<evidence type="ECO:0000256" key="8">
    <source>
        <dbReference type="PROSITE-ProRule" id="PRU00339"/>
    </source>
</evidence>
<dbReference type="eggNOG" id="KOG4626">
    <property type="taxonomic scope" value="Eukaryota"/>
</dbReference>
<dbReference type="InterPro" id="IPR019734">
    <property type="entry name" value="TPR_rpt"/>
</dbReference>
<keyword evidence="6" id="KW-0677">Repeat</keyword>
<evidence type="ECO:0000256" key="6">
    <source>
        <dbReference type="ARBA" id="ARBA00022737"/>
    </source>
</evidence>
<dbReference type="PANTHER" id="PTHR44835">
    <property type="entry name" value="UDP-N-ACETYLGLUCOSAMINE--PEPTIDE N-ACETYLGLUCOSAMINYLTRANSFERASE SPINDLY-RELATED"/>
    <property type="match status" value="1"/>
</dbReference>
<dbReference type="Gene3D" id="3.40.50.2000">
    <property type="entry name" value="Glycogen Phosphorylase B"/>
    <property type="match status" value="1"/>
</dbReference>
<sequence>MPQPPITPEAAAEAARLVRVAEMLQTGGRAEEALAAIDTALTLAPGNLDAVTKRGLCFQALGALHDAYNAYDCVIRREPNHALACRALGSLFQTYGMLAEAADAFRRSLRTNPGDAPTRERLAATLTDLGTRVKVLGSPAQAVAHYREAAATDPRYSPAFYNLGVVMSELGRHDEALECYARAIEVNPNHAEAHCNVGVIKKYRGDVTGAIEAYERCLAVNPNHALGRGNLSIALGDRATAIKASGDVALAVRTYERALTLDPNSAEAMYNLGVAQAEIGELDRATIAYESTLRLRPHCAEAWNNLGVLHRERNNVERAVECYRRAVAINPSFAQPLNNLGVVYTMQGQARMALEALQRAVAAAPTYAVAHNNLGVLLRDTGDVPEALEAYGECARHSPDHRNAEQNYLLGLNYVLSGERREVCEAHASWGARSPKSSKSSKSEGANKRGRRLVVGYVSPDMYTHSVSYFAHAPLSAHDPSRVAVVVYSATPRADAMTETLKQRVAAIDGTWRDVQHLTERQLAEAIRADGVDILVELTGHTANNRLGAMALRPAPVQVTWIGYPNSTGLAEIDYRITDAVCDPHDTTQTFTETLVRLPGCFLSYTPSVEAPAVAPAPCLTSGYVTFGCFNTLAKVTPDVRSRWARIMREVPNSRLLLKAKPFACQTIQQRFLAAMAAEGVESWRVDLFPLTGGTGAHLSVYGTVDIALDTFPYAGTTTTCESLWMGVPVLTARGKCHAQNVGASLLSAVGGLEEFVATDEDDYVRRAVRLAGDHARLAAVRSGLRARMASSGGLCDARSFMRGVEERYAEMWRRWCEREVERESCRVEKGDGDDAWKGGRNGKKKGSGSECSTDDQRSPSASR</sequence>
<organism evidence="11 12">
    <name type="scientific">Micromonas commoda (strain RCC299 / NOUM17 / CCMP2709)</name>
    <name type="common">Picoplanktonic green alga</name>
    <dbReference type="NCBI Taxonomy" id="296587"/>
    <lineage>
        <taxon>Eukaryota</taxon>
        <taxon>Viridiplantae</taxon>
        <taxon>Chlorophyta</taxon>
        <taxon>Mamiellophyceae</taxon>
        <taxon>Mamiellales</taxon>
        <taxon>Mamiellaceae</taxon>
        <taxon>Micromonas</taxon>
    </lineage>
</organism>
<feature type="region of interest" description="Disordered" evidence="9">
    <location>
        <begin position="427"/>
        <end position="449"/>
    </location>
</feature>
<evidence type="ECO:0000256" key="3">
    <source>
        <dbReference type="ARBA" id="ARBA00011970"/>
    </source>
</evidence>
<dbReference type="OrthoDB" id="9991317at2759"/>
<dbReference type="EMBL" id="CP001323">
    <property type="protein sequence ID" value="ACO61142.1"/>
    <property type="molecule type" value="Genomic_DNA"/>
</dbReference>
<dbReference type="CAZy" id="GT41">
    <property type="family name" value="Glycosyltransferase Family 41"/>
</dbReference>
<feature type="repeat" description="TPR" evidence="8">
    <location>
        <begin position="82"/>
        <end position="115"/>
    </location>
</feature>
<dbReference type="RefSeq" id="XP_002499884.1">
    <property type="nucleotide sequence ID" value="XM_002499838.1"/>
</dbReference>
<accession>C1DZM1</accession>
<feature type="repeat" description="TPR" evidence="8">
    <location>
        <begin position="232"/>
        <end position="265"/>
    </location>
</feature>